<comment type="caution">
    <text evidence="1">The sequence shown here is derived from an EMBL/GenBank/DDBJ whole genome shotgun (WGS) entry which is preliminary data.</text>
</comment>
<dbReference type="Gene3D" id="3.10.450.530">
    <property type="entry name" value="Ribonuclease toxin, BrnT, of type II toxin-antitoxin system"/>
    <property type="match status" value="1"/>
</dbReference>
<dbReference type="InterPro" id="IPR007460">
    <property type="entry name" value="BrnT_toxin"/>
</dbReference>
<reference evidence="1 2" key="1">
    <citation type="submission" date="2020-10" db="EMBL/GenBank/DDBJ databases">
        <title>Connecting structure to function with the recovery of over 1000 high-quality activated sludge metagenome-assembled genomes encoding full-length rRNA genes using long-read sequencing.</title>
        <authorList>
            <person name="Singleton C.M."/>
            <person name="Petriglieri F."/>
            <person name="Kristensen J.M."/>
            <person name="Kirkegaard R.H."/>
            <person name="Michaelsen T.Y."/>
            <person name="Andersen M.H."/>
            <person name="Karst S.M."/>
            <person name="Dueholm M.S."/>
            <person name="Nielsen P.H."/>
            <person name="Albertsen M."/>
        </authorList>
    </citation>
    <scope>NUCLEOTIDE SEQUENCE [LARGE SCALE GENOMIC DNA]</scope>
    <source>
        <strain evidence="1">Fred_18-Q3-R57-64_BAT3C.720</strain>
    </source>
</reference>
<evidence type="ECO:0000313" key="2">
    <source>
        <dbReference type="Proteomes" id="UP000706151"/>
    </source>
</evidence>
<gene>
    <name evidence="1" type="ORF">IPK02_18550</name>
</gene>
<protein>
    <submittedName>
        <fullName evidence="1">BrnT family toxin</fullName>
    </submittedName>
</protein>
<dbReference type="EMBL" id="JADJOT010000011">
    <property type="protein sequence ID" value="MBK7955772.1"/>
    <property type="molecule type" value="Genomic_DNA"/>
</dbReference>
<proteinExistence type="predicted"/>
<accession>A0A935TEB4</accession>
<dbReference type="AlphaFoldDB" id="A0A935TEB4"/>
<organism evidence="1 2">
    <name type="scientific">Candidatus Accumulibacter affinis</name>
    <dbReference type="NCBI Taxonomy" id="2954384"/>
    <lineage>
        <taxon>Bacteria</taxon>
        <taxon>Pseudomonadati</taxon>
        <taxon>Pseudomonadota</taxon>
        <taxon>Betaproteobacteria</taxon>
        <taxon>Candidatus Accumulibacter</taxon>
    </lineage>
</organism>
<dbReference type="InterPro" id="IPR038573">
    <property type="entry name" value="BrnT_sf"/>
</dbReference>
<evidence type="ECO:0000313" key="1">
    <source>
        <dbReference type="EMBL" id="MBK7955772.1"/>
    </source>
</evidence>
<sequence>MKTHPRPVIAVAQLCIPAVSFSRAQYAFADPQRVIAKDEAHSQTEERFYCFGEVDGGVLTVRFTYRASVIRIIGAGYWRKGKAIYEREN</sequence>
<dbReference type="Pfam" id="PF04365">
    <property type="entry name" value="BrnT_toxin"/>
    <property type="match status" value="1"/>
</dbReference>
<name>A0A935TEB4_9PROT</name>
<dbReference type="Proteomes" id="UP000706151">
    <property type="component" value="Unassembled WGS sequence"/>
</dbReference>